<gene>
    <name evidence="10" type="ORF">METZ01_LOCUS163787</name>
</gene>
<dbReference type="EC" id="2.3.1.8" evidence="4"/>
<keyword evidence="6" id="KW-0808">Transferase</keyword>
<dbReference type="Pfam" id="PF01515">
    <property type="entry name" value="PTA_PTB"/>
    <property type="match status" value="1"/>
</dbReference>
<comment type="pathway">
    <text evidence="2">Metabolic intermediate biosynthesis; acetyl-CoA biosynthesis; acetyl-CoA from acetate: step 2/2.</text>
</comment>
<evidence type="ECO:0000313" key="10">
    <source>
        <dbReference type="EMBL" id="SVB10933.1"/>
    </source>
</evidence>
<evidence type="ECO:0000259" key="9">
    <source>
        <dbReference type="Pfam" id="PF01515"/>
    </source>
</evidence>
<evidence type="ECO:0000256" key="3">
    <source>
        <dbReference type="ARBA" id="ARBA00005656"/>
    </source>
</evidence>
<dbReference type="EMBL" id="UINC01028977">
    <property type="protein sequence ID" value="SVB10933.1"/>
    <property type="molecule type" value="Genomic_DNA"/>
</dbReference>
<dbReference type="AlphaFoldDB" id="A0A382BCF2"/>
<evidence type="ECO:0000256" key="7">
    <source>
        <dbReference type="ARBA" id="ARBA00023315"/>
    </source>
</evidence>
<evidence type="ECO:0000256" key="4">
    <source>
        <dbReference type="ARBA" id="ARBA00012707"/>
    </source>
</evidence>
<dbReference type="Gene3D" id="3.40.50.10750">
    <property type="entry name" value="Isocitrate/Isopropylmalate dehydrogenase-like"/>
    <property type="match status" value="1"/>
</dbReference>
<dbReference type="PIRSF" id="PIRSF000428">
    <property type="entry name" value="P_Ac_trans"/>
    <property type="match status" value="1"/>
</dbReference>
<dbReference type="PANTHER" id="PTHR43356:SF3">
    <property type="entry name" value="PHOSPHATE ACETYLTRANSFERASE"/>
    <property type="match status" value="1"/>
</dbReference>
<dbReference type="InterPro" id="IPR012147">
    <property type="entry name" value="P_Ac_Bu_trans"/>
</dbReference>
<sequence length="330" mass="36420">MALLEKLTNRAQKIYPRILLPESTDLRVIQAALSLSTQKIAKIVLLGNEDEICSQIDQSGESKGHNLEFIDPKDEKLRNDYAKTLFERRKHKGLELNESLDLVNDPTVFAMLALQRDEVDGVVTGAITPSQQVLGNALRIIGVSNNNKLVSSFFLMMFDQNHQNYGKNMIFSDCAMNIDPTAEELAEIAQSAFKSAKDLDIKPKIAMLSFSTNRSTQHSQVEKVRLATSICETKLPDVDIVGNIQLDAALESKVLQIKYPEATFVPPANVLIFPNLDAANIGYKLVQRFSGAKAIGPILQGMAKPVNDLSRGCSVDEIFNTVVITANQCK</sequence>
<accession>A0A382BCF2</accession>
<evidence type="ECO:0000256" key="6">
    <source>
        <dbReference type="ARBA" id="ARBA00022679"/>
    </source>
</evidence>
<name>A0A382BCF2_9ZZZZ</name>
<dbReference type="InterPro" id="IPR050500">
    <property type="entry name" value="Phos_Acetyltrans/Butyryltrans"/>
</dbReference>
<comment type="similarity">
    <text evidence="3">Belongs to the phosphate acetyltransferase and butyryltransferase family.</text>
</comment>
<dbReference type="InterPro" id="IPR042113">
    <property type="entry name" value="P_AcTrfase_dom1"/>
</dbReference>
<dbReference type="GO" id="GO:0008959">
    <property type="term" value="F:phosphate acetyltransferase activity"/>
    <property type="evidence" value="ECO:0007669"/>
    <property type="project" value="UniProtKB-EC"/>
</dbReference>
<protein>
    <recommendedName>
        <fullName evidence="5">Phosphate acetyltransferase</fullName>
        <ecNumber evidence="4">2.3.1.8</ecNumber>
    </recommendedName>
    <alternativeName>
        <fullName evidence="8">Phosphotransacetylase</fullName>
    </alternativeName>
</protein>
<dbReference type="InterPro" id="IPR004614">
    <property type="entry name" value="P_AcTrfase"/>
</dbReference>
<reference evidence="10" key="1">
    <citation type="submission" date="2018-05" db="EMBL/GenBank/DDBJ databases">
        <authorList>
            <person name="Lanie J.A."/>
            <person name="Ng W.-L."/>
            <person name="Kazmierczak K.M."/>
            <person name="Andrzejewski T.M."/>
            <person name="Davidsen T.M."/>
            <person name="Wayne K.J."/>
            <person name="Tettelin H."/>
            <person name="Glass J.I."/>
            <person name="Rusch D."/>
            <person name="Podicherti R."/>
            <person name="Tsui H.-C.T."/>
            <person name="Winkler M.E."/>
        </authorList>
    </citation>
    <scope>NUCLEOTIDE SEQUENCE</scope>
</reference>
<dbReference type="Gene3D" id="3.40.50.10950">
    <property type="match status" value="1"/>
</dbReference>
<dbReference type="InterPro" id="IPR042112">
    <property type="entry name" value="P_AcTrfase_dom2"/>
</dbReference>
<evidence type="ECO:0000256" key="8">
    <source>
        <dbReference type="ARBA" id="ARBA00031108"/>
    </source>
</evidence>
<organism evidence="10">
    <name type="scientific">marine metagenome</name>
    <dbReference type="NCBI Taxonomy" id="408172"/>
    <lineage>
        <taxon>unclassified sequences</taxon>
        <taxon>metagenomes</taxon>
        <taxon>ecological metagenomes</taxon>
    </lineage>
</organism>
<dbReference type="InterPro" id="IPR002505">
    <property type="entry name" value="PTA_PTB"/>
</dbReference>
<dbReference type="SUPFAM" id="SSF53659">
    <property type="entry name" value="Isocitrate/Isopropylmalate dehydrogenase-like"/>
    <property type="match status" value="1"/>
</dbReference>
<feature type="domain" description="Phosphate acetyl/butaryl transferase" evidence="9">
    <location>
        <begin position="3"/>
        <end position="326"/>
    </location>
</feature>
<dbReference type="NCBIfam" id="NF007233">
    <property type="entry name" value="PRK09653.1"/>
    <property type="match status" value="1"/>
</dbReference>
<proteinExistence type="inferred from homology"/>
<dbReference type="NCBIfam" id="TIGR00651">
    <property type="entry name" value="pta"/>
    <property type="match status" value="1"/>
</dbReference>
<evidence type="ECO:0000256" key="5">
    <source>
        <dbReference type="ARBA" id="ARBA00021528"/>
    </source>
</evidence>
<comment type="catalytic activity">
    <reaction evidence="1">
        <text>acetyl-CoA + phosphate = acetyl phosphate + CoA</text>
        <dbReference type="Rhea" id="RHEA:19521"/>
        <dbReference type="ChEBI" id="CHEBI:22191"/>
        <dbReference type="ChEBI" id="CHEBI:43474"/>
        <dbReference type="ChEBI" id="CHEBI:57287"/>
        <dbReference type="ChEBI" id="CHEBI:57288"/>
        <dbReference type="EC" id="2.3.1.8"/>
    </reaction>
</comment>
<dbReference type="PANTHER" id="PTHR43356">
    <property type="entry name" value="PHOSPHATE ACETYLTRANSFERASE"/>
    <property type="match status" value="1"/>
</dbReference>
<keyword evidence="7" id="KW-0012">Acyltransferase</keyword>
<evidence type="ECO:0000256" key="2">
    <source>
        <dbReference type="ARBA" id="ARBA00004989"/>
    </source>
</evidence>
<evidence type="ECO:0000256" key="1">
    <source>
        <dbReference type="ARBA" id="ARBA00000705"/>
    </source>
</evidence>